<evidence type="ECO:0000313" key="2">
    <source>
        <dbReference type="Proteomes" id="UP000315711"/>
    </source>
</evidence>
<keyword evidence="1" id="KW-0489">Methyltransferase</keyword>
<keyword evidence="2" id="KW-1185">Reference proteome</keyword>
<gene>
    <name evidence="1" type="ORF">IQ10_01591</name>
</gene>
<dbReference type="Proteomes" id="UP000315711">
    <property type="component" value="Unassembled WGS sequence"/>
</dbReference>
<name>A0A562QL27_9BACI</name>
<accession>A0A562QL27</accession>
<dbReference type="GO" id="GO:0032259">
    <property type="term" value="P:methylation"/>
    <property type="evidence" value="ECO:0007669"/>
    <property type="project" value="UniProtKB-KW"/>
</dbReference>
<dbReference type="OrthoDB" id="9792989at2"/>
<keyword evidence="1" id="KW-0808">Transferase</keyword>
<evidence type="ECO:0000313" key="1">
    <source>
        <dbReference type="EMBL" id="TWI56900.1"/>
    </source>
</evidence>
<reference evidence="1 2" key="1">
    <citation type="journal article" date="2015" name="Stand. Genomic Sci.">
        <title>Genomic Encyclopedia of Bacterial and Archaeal Type Strains, Phase III: the genomes of soil and plant-associated and newly described type strains.</title>
        <authorList>
            <person name="Whitman W.B."/>
            <person name="Woyke T."/>
            <person name="Klenk H.P."/>
            <person name="Zhou Y."/>
            <person name="Lilburn T.G."/>
            <person name="Beck B.J."/>
            <person name="De Vos P."/>
            <person name="Vandamme P."/>
            <person name="Eisen J.A."/>
            <person name="Garrity G."/>
            <person name="Hugenholtz P."/>
            <person name="Kyrpides N.C."/>
        </authorList>
    </citation>
    <scope>NUCLEOTIDE SEQUENCE [LARGE SCALE GENOMIC DNA]</scope>
    <source>
        <strain evidence="1 2">CGMCC 1.10116</strain>
    </source>
</reference>
<protein>
    <submittedName>
        <fullName evidence="1">Putative rRNA methylase</fullName>
    </submittedName>
</protein>
<dbReference type="InterPro" id="IPR029063">
    <property type="entry name" value="SAM-dependent_MTases_sf"/>
</dbReference>
<proteinExistence type="predicted"/>
<dbReference type="SUPFAM" id="SSF53335">
    <property type="entry name" value="S-adenosyl-L-methionine-dependent methyltransferases"/>
    <property type="match status" value="1"/>
</dbReference>
<dbReference type="EMBL" id="VLKZ01000004">
    <property type="protein sequence ID" value="TWI56900.1"/>
    <property type="molecule type" value="Genomic_DNA"/>
</dbReference>
<dbReference type="Pfam" id="PF06962">
    <property type="entry name" value="rRNA_methylase"/>
    <property type="match status" value="1"/>
</dbReference>
<comment type="caution">
    <text evidence="1">The sequence shown here is derived from an EMBL/GenBank/DDBJ whole genome shotgun (WGS) entry which is preliminary data.</text>
</comment>
<sequence length="190" mass="20913">MKVLGVLPFARFLIENVLQPGDCAIDCTVGNGHDTIFLAKLVGENGHVFGFDIQAQAISSTTTRLNEEKLGDRVTLFQIGHEHVLDTIPKQSQSKIKAAIFNLGYLPGGDKTIVTKPTSTLAAISVLLDLMPKGGTIVLVIYHGHEEGQIEKDHVLTFVEQIDQRMAHVLKYEFINQANNPPFVIAIEKR</sequence>
<dbReference type="GO" id="GO:0008168">
    <property type="term" value="F:methyltransferase activity"/>
    <property type="evidence" value="ECO:0007669"/>
    <property type="project" value="UniProtKB-KW"/>
</dbReference>
<dbReference type="PANTHER" id="PTHR35276">
    <property type="entry name" value="S-ADENOSYL-L-METHIONINE-DEPENDENT METHYLTRANSFERASES SUPERFAMILY PROTEIN"/>
    <property type="match status" value="1"/>
</dbReference>
<dbReference type="Gene3D" id="3.40.50.150">
    <property type="entry name" value="Vaccinia Virus protein VP39"/>
    <property type="match status" value="1"/>
</dbReference>
<dbReference type="AlphaFoldDB" id="A0A562QL27"/>
<organism evidence="1 2">
    <name type="scientific">Halalkalibacter nanhaiisediminis</name>
    <dbReference type="NCBI Taxonomy" id="688079"/>
    <lineage>
        <taxon>Bacteria</taxon>
        <taxon>Bacillati</taxon>
        <taxon>Bacillota</taxon>
        <taxon>Bacilli</taxon>
        <taxon>Bacillales</taxon>
        <taxon>Bacillaceae</taxon>
        <taxon>Halalkalibacter</taxon>
    </lineage>
</organism>
<dbReference type="PANTHER" id="PTHR35276:SF1">
    <property type="entry name" value="TRNA (MNM(5)S(2)U34)-METHYLTRANSFERASE, CHLOROPLASTIC"/>
    <property type="match status" value="1"/>
</dbReference>
<dbReference type="RefSeq" id="WP_144449932.1">
    <property type="nucleotide sequence ID" value="NZ_VLKZ01000004.1"/>
</dbReference>
<dbReference type="InterPro" id="IPR010719">
    <property type="entry name" value="MnmM_MeTrfase"/>
</dbReference>